<dbReference type="KEGG" id="pphr:APZ00_23450"/>
<organism evidence="1 2">
    <name type="scientific">Pannonibacter phragmitetus</name>
    <dbReference type="NCBI Taxonomy" id="121719"/>
    <lineage>
        <taxon>Bacteria</taxon>
        <taxon>Pseudomonadati</taxon>
        <taxon>Pseudomonadota</taxon>
        <taxon>Alphaproteobacteria</taxon>
        <taxon>Hyphomicrobiales</taxon>
        <taxon>Stappiaceae</taxon>
        <taxon>Pannonibacter</taxon>
    </lineage>
</organism>
<keyword evidence="2" id="KW-1185">Reference proteome</keyword>
<evidence type="ECO:0000313" key="2">
    <source>
        <dbReference type="Proteomes" id="UP000064921"/>
    </source>
</evidence>
<dbReference type="EMBL" id="CP013068">
    <property type="protein sequence ID" value="ALV29634.1"/>
    <property type="molecule type" value="Genomic_DNA"/>
</dbReference>
<sequence>MTVNMGTLDRAIRFLVGIALIGFALFGPADISWKWIGWFGVIPVVVALVGWCPAYTLFGIKTCRAN</sequence>
<reference evidence="1 2" key="1">
    <citation type="submission" date="2015-10" db="EMBL/GenBank/DDBJ databases">
        <title>The world's first case of liver abscess caused by Pannonibacter phragmitetus.</title>
        <authorList>
            <person name="Ming D."/>
            <person name="Wang M."/>
            <person name="Zhou Y."/>
            <person name="Jiang T."/>
            <person name="Hu S."/>
        </authorList>
    </citation>
    <scope>NUCLEOTIDE SEQUENCE [LARGE SCALE GENOMIC DNA]</scope>
    <source>
        <strain evidence="1 2">31801</strain>
    </source>
</reference>
<evidence type="ECO:0000313" key="1">
    <source>
        <dbReference type="EMBL" id="ALV29634.1"/>
    </source>
</evidence>
<dbReference type="PATRIC" id="fig|121719.5.peg.267"/>
<dbReference type="Pfam" id="PF11127">
    <property type="entry name" value="YgaP-like_TM"/>
    <property type="match status" value="1"/>
</dbReference>
<dbReference type="Proteomes" id="UP000064921">
    <property type="component" value="Chromosome"/>
</dbReference>
<dbReference type="InterPro" id="IPR021309">
    <property type="entry name" value="YgaP-like_TM"/>
</dbReference>
<proteinExistence type="predicted"/>
<dbReference type="RefSeq" id="WP_050471068.1">
    <property type="nucleotide sequence ID" value="NZ_CM011124.1"/>
</dbReference>
<name>A0A0L0J709_9HYPH</name>
<gene>
    <name evidence="1" type="ORF">APZ00_23450</name>
</gene>
<protein>
    <submittedName>
        <fullName evidence="1">Uncharacterized protein</fullName>
    </submittedName>
</protein>
<dbReference type="AlphaFoldDB" id="A0A0L0J709"/>
<accession>A0A0L0J709</accession>